<feature type="region of interest" description="Disordered" evidence="2">
    <location>
        <begin position="382"/>
        <end position="402"/>
    </location>
</feature>
<evidence type="ECO:0000256" key="2">
    <source>
        <dbReference type="SAM" id="MobiDB-lite"/>
    </source>
</evidence>
<organism evidence="3 4">
    <name type="scientific">Oryctes borbonicus</name>
    <dbReference type="NCBI Taxonomy" id="1629725"/>
    <lineage>
        <taxon>Eukaryota</taxon>
        <taxon>Metazoa</taxon>
        <taxon>Ecdysozoa</taxon>
        <taxon>Arthropoda</taxon>
        <taxon>Hexapoda</taxon>
        <taxon>Insecta</taxon>
        <taxon>Pterygota</taxon>
        <taxon>Neoptera</taxon>
        <taxon>Endopterygota</taxon>
        <taxon>Coleoptera</taxon>
        <taxon>Polyphaga</taxon>
        <taxon>Scarabaeiformia</taxon>
        <taxon>Scarabaeidae</taxon>
        <taxon>Dynastinae</taxon>
        <taxon>Oryctes</taxon>
    </lineage>
</organism>
<evidence type="ECO:0000313" key="4">
    <source>
        <dbReference type="Proteomes" id="UP000051574"/>
    </source>
</evidence>
<name>A0A0T6BA13_9SCAR</name>
<sequence length="588" mass="67477">MKNMDLKQRSKETEKSDTDAPKVYGCVMPKTYEIKRNINYEDVIPKMYVDYIKQPKSNTFGLGYEGLDKSHMNLFKSTQLVVKDKDNKKLSISGQAFGVGAFENEDEDIYARDDMSQYDFELTSEKKLSVQEAKSNTIFDSFVLSKIPLLPTQTFTPPVIPHSFSGKHKIKKSRFEPIPEDKVERKDMTATIRAKYIGEAEMEEPQPGCSNNTAEIVSFSEGDIKIENQDITTSKPTYSSDLFLDKFVSASQTENLHNILEEVKKTESEHGTQEMRDAAKLKMYGPLTRIISDWQPCSLLCKRFNIREPLLDDRIKKTDKKKSHIIFEYQKNNEENILLQPGLRTTNQETSSIQHSDLIPATESSNQGTTAHVPDNSVHESEKAMDMEEVTSNNKTETVADNETKIEDKNTAPLDITEKIDVSKNIDLFKAVFLSSSESESEDEEKKEEEQKNRENLLKENILNDYLIPKIKNNKEGILSHIKFNPLFKNKVSETQDNELKDKEESEEGSISNNKVNEEIKVTRDPSIYGPVLPDKIPSLTTTFIPDAISDEEWVEKDEVVKKKSNKHKKKHKKEKHHKKEHKSKHKR</sequence>
<reference evidence="3 4" key="1">
    <citation type="submission" date="2015-09" db="EMBL/GenBank/DDBJ databases">
        <title>Draft genome of the scarab beetle Oryctes borbonicus.</title>
        <authorList>
            <person name="Meyer J.M."/>
            <person name="Markov G.V."/>
            <person name="Baskaran P."/>
            <person name="Herrmann M."/>
            <person name="Sommer R.J."/>
            <person name="Roedelsperger C."/>
        </authorList>
    </citation>
    <scope>NUCLEOTIDE SEQUENCE [LARGE SCALE GENOMIC DNA]</scope>
    <source>
        <strain evidence="3">OB123</strain>
        <tissue evidence="3">Whole animal</tissue>
    </source>
</reference>
<feature type="region of interest" description="Disordered" evidence="2">
    <location>
        <begin position="495"/>
        <end position="518"/>
    </location>
</feature>
<feature type="compositionally biased region" description="Basic residues" evidence="2">
    <location>
        <begin position="563"/>
        <end position="588"/>
    </location>
</feature>
<dbReference type="OrthoDB" id="20507at2759"/>
<gene>
    <name evidence="3" type="ORF">AMK59_1895</name>
</gene>
<evidence type="ECO:0000313" key="3">
    <source>
        <dbReference type="EMBL" id="KRT84143.1"/>
    </source>
</evidence>
<feature type="compositionally biased region" description="Polar residues" evidence="2">
    <location>
        <begin position="390"/>
        <end position="401"/>
    </location>
</feature>
<accession>A0A0T6BA13</accession>
<feature type="coiled-coil region" evidence="1">
    <location>
        <begin position="434"/>
        <end position="461"/>
    </location>
</feature>
<dbReference type="GO" id="GO:0005634">
    <property type="term" value="C:nucleus"/>
    <property type="evidence" value="ECO:0007669"/>
    <property type="project" value="TreeGrafter"/>
</dbReference>
<dbReference type="Proteomes" id="UP000051574">
    <property type="component" value="Unassembled WGS sequence"/>
</dbReference>
<feature type="region of interest" description="Disordered" evidence="2">
    <location>
        <begin position="556"/>
        <end position="588"/>
    </location>
</feature>
<dbReference type="GO" id="GO:0003723">
    <property type="term" value="F:RNA binding"/>
    <property type="evidence" value="ECO:0007669"/>
    <property type="project" value="TreeGrafter"/>
</dbReference>
<evidence type="ECO:0000256" key="1">
    <source>
        <dbReference type="SAM" id="Coils"/>
    </source>
</evidence>
<keyword evidence="1" id="KW-0175">Coiled coil</keyword>
<dbReference type="AlphaFoldDB" id="A0A0T6BA13"/>
<dbReference type="EMBL" id="LJIG01002797">
    <property type="protein sequence ID" value="KRT84143.1"/>
    <property type="molecule type" value="Genomic_DNA"/>
</dbReference>
<comment type="caution">
    <text evidence="3">The sequence shown here is derived from an EMBL/GenBank/DDBJ whole genome shotgun (WGS) entry which is preliminary data.</text>
</comment>
<keyword evidence="4" id="KW-1185">Reference proteome</keyword>
<dbReference type="PANTHER" id="PTHR13384">
    <property type="entry name" value="G PATCH DOMAIN-CONTAINING PROTEIN 1"/>
    <property type="match status" value="1"/>
</dbReference>
<feature type="compositionally biased region" description="Basic and acidic residues" evidence="2">
    <location>
        <begin position="495"/>
        <end position="504"/>
    </location>
</feature>
<proteinExistence type="predicted"/>
<protein>
    <submittedName>
        <fullName evidence="3">Uncharacterized protein</fullName>
    </submittedName>
</protein>
<dbReference type="PANTHER" id="PTHR13384:SF19">
    <property type="entry name" value="G PATCH DOMAIN-CONTAINING PROTEIN 1"/>
    <property type="match status" value="1"/>
</dbReference>